<sequence length="74" mass="8410">MAMLRYNALLFLILLVSNEMVVTEAEECMTYSDISTYYCIDFGDCDYDCVTMEGALGGVCVQDPYISCYCYFLC</sequence>
<reference evidence="3" key="1">
    <citation type="journal article" date="2020" name="Nat. Commun.">
        <title>Genome sequence of the cluster root forming white lupin.</title>
        <authorList>
            <person name="Hufnagel B."/>
            <person name="Marques A."/>
            <person name="Soriano A."/>
            <person name="Marques L."/>
            <person name="Divol F."/>
            <person name="Doumas P."/>
            <person name="Sallet E."/>
            <person name="Mancinotti D."/>
            <person name="Carrere S."/>
            <person name="Marande W."/>
            <person name="Arribat S."/>
            <person name="Keller J."/>
            <person name="Huneau C."/>
            <person name="Blein T."/>
            <person name="Aime D."/>
            <person name="Laguerre M."/>
            <person name="Taylor J."/>
            <person name="Schubert V."/>
            <person name="Nelson M."/>
            <person name="Geu-Flores F."/>
            <person name="Crespi M."/>
            <person name="Gallardo-Guerrero K."/>
            <person name="Delaux P.-M."/>
            <person name="Salse J."/>
            <person name="Berges H."/>
            <person name="Guyot R."/>
            <person name="Gouzy J."/>
            <person name="Peret B."/>
        </authorList>
    </citation>
    <scope>NUCLEOTIDE SEQUENCE [LARGE SCALE GENOMIC DNA]</scope>
    <source>
        <strain evidence="3">cv. Amiga</strain>
    </source>
</reference>
<proteinExistence type="predicted"/>
<feature type="signal peptide" evidence="1">
    <location>
        <begin position="1"/>
        <end position="25"/>
    </location>
</feature>
<dbReference type="EMBL" id="WOCE01000014">
    <property type="protein sequence ID" value="KAE9600121.1"/>
    <property type="molecule type" value="Genomic_DNA"/>
</dbReference>
<dbReference type="SUPFAM" id="SSF57095">
    <property type="entry name" value="Scorpion toxin-like"/>
    <property type="match status" value="1"/>
</dbReference>
<evidence type="ECO:0000313" key="2">
    <source>
        <dbReference type="EMBL" id="KAE9600121.1"/>
    </source>
</evidence>
<protein>
    <submittedName>
        <fullName evidence="2">Putative knottin, scorpion toxin</fullName>
    </submittedName>
</protein>
<feature type="chain" id="PRO_5025358745" evidence="1">
    <location>
        <begin position="26"/>
        <end position="74"/>
    </location>
</feature>
<accession>A0A6A4PD37</accession>
<comment type="caution">
    <text evidence="2">The sequence shown here is derived from an EMBL/GenBank/DDBJ whole genome shotgun (WGS) entry which is preliminary data.</text>
</comment>
<dbReference type="Gene3D" id="3.30.30.10">
    <property type="entry name" value="Knottin, scorpion toxin-like"/>
    <property type="match status" value="1"/>
</dbReference>
<evidence type="ECO:0000256" key="1">
    <source>
        <dbReference type="SAM" id="SignalP"/>
    </source>
</evidence>
<keyword evidence="3" id="KW-1185">Reference proteome</keyword>
<dbReference type="Proteomes" id="UP000447434">
    <property type="component" value="Chromosome 14"/>
</dbReference>
<organism evidence="2 3">
    <name type="scientific">Lupinus albus</name>
    <name type="common">White lupine</name>
    <name type="synonym">Lupinus termis</name>
    <dbReference type="NCBI Taxonomy" id="3870"/>
    <lineage>
        <taxon>Eukaryota</taxon>
        <taxon>Viridiplantae</taxon>
        <taxon>Streptophyta</taxon>
        <taxon>Embryophyta</taxon>
        <taxon>Tracheophyta</taxon>
        <taxon>Spermatophyta</taxon>
        <taxon>Magnoliopsida</taxon>
        <taxon>eudicotyledons</taxon>
        <taxon>Gunneridae</taxon>
        <taxon>Pentapetalae</taxon>
        <taxon>rosids</taxon>
        <taxon>fabids</taxon>
        <taxon>Fabales</taxon>
        <taxon>Fabaceae</taxon>
        <taxon>Papilionoideae</taxon>
        <taxon>50 kb inversion clade</taxon>
        <taxon>genistoids sensu lato</taxon>
        <taxon>core genistoids</taxon>
        <taxon>Genisteae</taxon>
        <taxon>Lupinus</taxon>
    </lineage>
</organism>
<gene>
    <name evidence="2" type="ORF">Lalb_Chr14g0369581</name>
</gene>
<dbReference type="InterPro" id="IPR036574">
    <property type="entry name" value="Scorpion_toxin-like_sf"/>
</dbReference>
<evidence type="ECO:0000313" key="3">
    <source>
        <dbReference type="Proteomes" id="UP000447434"/>
    </source>
</evidence>
<keyword evidence="1" id="KW-0732">Signal</keyword>
<dbReference type="AlphaFoldDB" id="A0A6A4PD37"/>
<name>A0A6A4PD37_LUPAL</name>